<evidence type="ECO:0000256" key="3">
    <source>
        <dbReference type="ARBA" id="ARBA00022840"/>
    </source>
</evidence>
<dbReference type="PROSITE" id="PS50893">
    <property type="entry name" value="ABC_TRANSPORTER_2"/>
    <property type="match status" value="1"/>
</dbReference>
<dbReference type="PANTHER" id="PTHR24220">
    <property type="entry name" value="IMPORT ATP-BINDING PROTEIN"/>
    <property type="match status" value="1"/>
</dbReference>
<keyword evidence="5" id="KW-0132">Cell division</keyword>
<keyword evidence="2" id="KW-0547">Nucleotide-binding</keyword>
<dbReference type="SUPFAM" id="SSF52540">
    <property type="entry name" value="P-loop containing nucleoside triphosphate hydrolases"/>
    <property type="match status" value="1"/>
</dbReference>
<dbReference type="GO" id="GO:0005524">
    <property type="term" value="F:ATP binding"/>
    <property type="evidence" value="ECO:0007669"/>
    <property type="project" value="UniProtKB-KW"/>
</dbReference>
<keyword evidence="5" id="KW-0131">Cell cycle</keyword>
<dbReference type="PROSITE" id="PS00211">
    <property type="entry name" value="ABC_TRANSPORTER_1"/>
    <property type="match status" value="1"/>
</dbReference>
<gene>
    <name evidence="5" type="ORF">A2919_01960</name>
</gene>
<dbReference type="PANTHER" id="PTHR24220:SF470">
    <property type="entry name" value="CELL DIVISION ATP-BINDING PROTEIN FTSE"/>
    <property type="match status" value="1"/>
</dbReference>
<keyword evidence="3 5" id="KW-0067">ATP-binding</keyword>
<evidence type="ECO:0000313" key="6">
    <source>
        <dbReference type="Proteomes" id="UP000178835"/>
    </source>
</evidence>
<organism evidence="5 6">
    <name type="scientific">Candidatus Spechtbacteria bacterium RIFCSPLOWO2_01_FULL_43_12</name>
    <dbReference type="NCBI Taxonomy" id="1802162"/>
    <lineage>
        <taxon>Bacteria</taxon>
        <taxon>Candidatus Spechtiibacteriota</taxon>
    </lineage>
</organism>
<dbReference type="InterPro" id="IPR027417">
    <property type="entry name" value="P-loop_NTPase"/>
</dbReference>
<dbReference type="GO" id="GO:0022857">
    <property type="term" value="F:transmembrane transporter activity"/>
    <property type="evidence" value="ECO:0007669"/>
    <property type="project" value="TreeGrafter"/>
</dbReference>
<dbReference type="InterPro" id="IPR017871">
    <property type="entry name" value="ABC_transporter-like_CS"/>
</dbReference>
<dbReference type="GO" id="GO:0016887">
    <property type="term" value="F:ATP hydrolysis activity"/>
    <property type="evidence" value="ECO:0007669"/>
    <property type="project" value="InterPro"/>
</dbReference>
<evidence type="ECO:0000256" key="2">
    <source>
        <dbReference type="ARBA" id="ARBA00022741"/>
    </source>
</evidence>
<dbReference type="InterPro" id="IPR003439">
    <property type="entry name" value="ABC_transporter-like_ATP-bd"/>
</dbReference>
<feature type="domain" description="ABC transporter" evidence="4">
    <location>
        <begin position="2"/>
        <end position="226"/>
    </location>
</feature>
<proteinExistence type="inferred from homology"/>
<protein>
    <submittedName>
        <fullName evidence="5">Cell division ATP-binding protein FtsE</fullName>
    </submittedName>
</protein>
<sequence>MLIFQEVTKKYGHNLSALENASFRVNEGEFVSLVGRSGAGKSTVLKLLLREEEPSEGNIFFQGVDISTFHHNELPFYRRKVASVFQDYKLLPSKNVFENVAFAMEAAGRPNKEILEDVPQALDAVGLLGKEARFPHEISGGEKQRVAMARALVQRPEILAADEPTGNLDPIHTWEIANLLLKINEMGTAVILATHDEMVINALKKRVITLHDGKIISDKEKGGYKIK</sequence>
<comment type="similarity">
    <text evidence="1">Belongs to the ABC transporter superfamily.</text>
</comment>
<reference evidence="5 6" key="1">
    <citation type="journal article" date="2016" name="Nat. Commun.">
        <title>Thousands of microbial genomes shed light on interconnected biogeochemical processes in an aquifer system.</title>
        <authorList>
            <person name="Anantharaman K."/>
            <person name="Brown C.T."/>
            <person name="Hug L.A."/>
            <person name="Sharon I."/>
            <person name="Castelle C.J."/>
            <person name="Probst A.J."/>
            <person name="Thomas B.C."/>
            <person name="Singh A."/>
            <person name="Wilkins M.J."/>
            <person name="Karaoz U."/>
            <person name="Brodie E.L."/>
            <person name="Williams K.H."/>
            <person name="Hubbard S.S."/>
            <person name="Banfield J.F."/>
        </authorList>
    </citation>
    <scope>NUCLEOTIDE SEQUENCE [LARGE SCALE GENOMIC DNA]</scope>
</reference>
<evidence type="ECO:0000259" key="4">
    <source>
        <dbReference type="PROSITE" id="PS50893"/>
    </source>
</evidence>
<comment type="caution">
    <text evidence="5">The sequence shown here is derived from an EMBL/GenBank/DDBJ whole genome shotgun (WGS) entry which is preliminary data.</text>
</comment>
<dbReference type="Pfam" id="PF00005">
    <property type="entry name" value="ABC_tran"/>
    <property type="match status" value="1"/>
</dbReference>
<dbReference type="EMBL" id="MHOH01000017">
    <property type="protein sequence ID" value="OGZ60619.1"/>
    <property type="molecule type" value="Genomic_DNA"/>
</dbReference>
<accession>A0A1G2HE00</accession>
<name>A0A1G2HE00_9BACT</name>
<dbReference type="AlphaFoldDB" id="A0A1G2HE00"/>
<dbReference type="Proteomes" id="UP000178835">
    <property type="component" value="Unassembled WGS sequence"/>
</dbReference>
<dbReference type="InterPro" id="IPR003593">
    <property type="entry name" value="AAA+_ATPase"/>
</dbReference>
<dbReference type="Gene3D" id="3.40.50.300">
    <property type="entry name" value="P-loop containing nucleotide triphosphate hydrolases"/>
    <property type="match status" value="1"/>
</dbReference>
<dbReference type="GO" id="GO:0051301">
    <property type="term" value="P:cell division"/>
    <property type="evidence" value="ECO:0007669"/>
    <property type="project" value="UniProtKB-KW"/>
</dbReference>
<evidence type="ECO:0000256" key="1">
    <source>
        <dbReference type="ARBA" id="ARBA00005417"/>
    </source>
</evidence>
<dbReference type="GO" id="GO:0005886">
    <property type="term" value="C:plasma membrane"/>
    <property type="evidence" value="ECO:0007669"/>
    <property type="project" value="TreeGrafter"/>
</dbReference>
<dbReference type="InterPro" id="IPR015854">
    <property type="entry name" value="ABC_transpr_LolD-like"/>
</dbReference>
<evidence type="ECO:0000313" key="5">
    <source>
        <dbReference type="EMBL" id="OGZ60619.1"/>
    </source>
</evidence>
<dbReference type="FunFam" id="3.40.50.300:FF:000056">
    <property type="entry name" value="Cell division ATP-binding protein FtsE"/>
    <property type="match status" value="1"/>
</dbReference>
<dbReference type="SMART" id="SM00382">
    <property type="entry name" value="AAA"/>
    <property type="match status" value="1"/>
</dbReference>